<dbReference type="InterPro" id="IPR036322">
    <property type="entry name" value="WD40_repeat_dom_sf"/>
</dbReference>
<dbReference type="Proteomes" id="UP000078387">
    <property type="component" value="Unassembled WGS sequence"/>
</dbReference>
<dbReference type="VEuPathDB" id="AmoebaDB:EHI5A_024470"/>
<accession>A0A5K1UQZ0</accession>
<dbReference type="VEuPathDB" id="AmoebaDB:EHI8A_028890"/>
<dbReference type="EMBL" id="BDEQ01000001">
    <property type="protein sequence ID" value="GAT92134.1"/>
    <property type="molecule type" value="Genomic_DNA"/>
</dbReference>
<name>A0A5K1UQZ0_ENTHI</name>
<protein>
    <recommendedName>
        <fullName evidence="3">WD domain containing protein</fullName>
    </recommendedName>
</protein>
<dbReference type="AlphaFoldDB" id="A0A5K1UQZ0"/>
<dbReference type="OMA" id="CILLMSY"/>
<comment type="caution">
    <text evidence="1">The sequence shown here is derived from an EMBL/GenBank/DDBJ whole genome shotgun (WGS) entry which is preliminary data.</text>
</comment>
<evidence type="ECO:0008006" key="3">
    <source>
        <dbReference type="Google" id="ProtNLM"/>
    </source>
</evidence>
<evidence type="ECO:0000313" key="2">
    <source>
        <dbReference type="Proteomes" id="UP000078387"/>
    </source>
</evidence>
<dbReference type="Gene3D" id="2.130.10.10">
    <property type="entry name" value="YVTN repeat-like/Quinoprotein amine dehydrogenase"/>
    <property type="match status" value="1"/>
</dbReference>
<dbReference type="VEuPathDB" id="AmoebaDB:EHI_068730"/>
<proteinExistence type="predicted"/>
<dbReference type="VEuPathDB" id="AmoebaDB:KM1_066870"/>
<reference evidence="1 2" key="1">
    <citation type="submission" date="2016-05" db="EMBL/GenBank/DDBJ databases">
        <title>First whole genome sequencing of Entamoeba histolytica HM1:IMSS-clone-6.</title>
        <authorList>
            <person name="Mukherjee Avik.K."/>
            <person name="Izumyama S."/>
            <person name="Nakada-Tsukui K."/>
            <person name="Nozaki T."/>
        </authorList>
    </citation>
    <scope>NUCLEOTIDE SEQUENCE [LARGE SCALE GENOMIC DNA]</scope>
    <source>
        <strain evidence="1 2">HM1:IMSS clone 6</strain>
    </source>
</reference>
<evidence type="ECO:0000313" key="1">
    <source>
        <dbReference type="EMBL" id="GAT92134.1"/>
    </source>
</evidence>
<dbReference type="InterPro" id="IPR015943">
    <property type="entry name" value="WD40/YVTN_repeat-like_dom_sf"/>
</dbReference>
<sequence length="177" mass="19785">MSFNYKTPNGIIFIEGNVVSFKPEEGDKSEIKIQSNISASVLIGDFPMYVVVGCDDGNVISIEFPSCSQTVITRNQLAKVKSISAFPDTHRYLTLTVDDQGSVLVYDHLYNKKVIYSPPLPSQIISVEYFYPLCVMLLSYADGRSFVWSLDTGSLLSTLQYSVPQDRIKSTIVYQTI</sequence>
<dbReference type="SUPFAM" id="SSF50978">
    <property type="entry name" value="WD40 repeat-like"/>
    <property type="match status" value="1"/>
</dbReference>
<dbReference type="VEuPathDB" id="AmoebaDB:EHI7A_031650"/>
<organism evidence="1 2">
    <name type="scientific">Entamoeba histolytica</name>
    <dbReference type="NCBI Taxonomy" id="5759"/>
    <lineage>
        <taxon>Eukaryota</taxon>
        <taxon>Amoebozoa</taxon>
        <taxon>Evosea</taxon>
        <taxon>Archamoebae</taxon>
        <taxon>Mastigamoebida</taxon>
        <taxon>Entamoebidae</taxon>
        <taxon>Entamoeba</taxon>
    </lineage>
</organism>
<gene>
    <name evidence="1" type="ORF">CL6EHI_068730</name>
</gene>